<dbReference type="Pfam" id="PF02424">
    <property type="entry name" value="ApbE"/>
    <property type="match status" value="1"/>
</dbReference>
<evidence type="ECO:0000256" key="5">
    <source>
        <dbReference type="ARBA" id="ARBA00022630"/>
    </source>
</evidence>
<evidence type="ECO:0000256" key="10">
    <source>
        <dbReference type="ARBA" id="ARBA00031306"/>
    </source>
</evidence>
<reference evidence="14" key="1">
    <citation type="submission" date="2017-08" db="EMBL/GenBank/DDBJ databases">
        <title>Microbulbifer marisrubri sp. nov., a halophilic alphaproteobacterium isolated from marine sediment of the Yellow Sea, China.</title>
        <authorList>
            <person name="Zhang G."/>
            <person name="Xiong Q."/>
        </authorList>
    </citation>
    <scope>NUCLEOTIDE SEQUENCE [LARGE SCALE GENOMIC DNA]</scope>
    <source>
        <strain evidence="14">WRN-8</strain>
    </source>
</reference>
<keyword evidence="7 12" id="KW-0479">Metal-binding</keyword>
<evidence type="ECO:0000256" key="4">
    <source>
        <dbReference type="ARBA" id="ARBA00016337"/>
    </source>
</evidence>
<keyword evidence="5 12" id="KW-0285">Flavoprotein</keyword>
<dbReference type="EC" id="2.7.1.180" evidence="3 12"/>
<keyword evidence="15" id="KW-1185">Reference proteome</keyword>
<dbReference type="EMBL" id="LRFG02000001">
    <property type="protein sequence ID" value="PCO07137.1"/>
    <property type="molecule type" value="Genomic_DNA"/>
</dbReference>
<keyword evidence="9 12" id="KW-0460">Magnesium</keyword>
<organism evidence="14 15">
    <name type="scientific">Microbulbifer flavimaris</name>
    <dbReference type="NCBI Taxonomy" id="1781068"/>
    <lineage>
        <taxon>Bacteria</taxon>
        <taxon>Pseudomonadati</taxon>
        <taxon>Pseudomonadota</taxon>
        <taxon>Gammaproteobacteria</taxon>
        <taxon>Cellvibrionales</taxon>
        <taxon>Microbulbiferaceae</taxon>
        <taxon>Microbulbifer</taxon>
    </lineage>
</organism>
<evidence type="ECO:0000313" key="14">
    <source>
        <dbReference type="EMBL" id="PCO07137.1"/>
    </source>
</evidence>
<evidence type="ECO:0000256" key="11">
    <source>
        <dbReference type="ARBA" id="ARBA00048540"/>
    </source>
</evidence>
<dbReference type="Proteomes" id="UP000218427">
    <property type="component" value="Unassembled WGS sequence"/>
</dbReference>
<keyword evidence="13" id="KW-1003">Cell membrane</keyword>
<comment type="catalytic activity">
    <reaction evidence="11 12 13">
        <text>L-threonyl-[protein] + FAD = FMN-L-threonyl-[protein] + AMP + H(+)</text>
        <dbReference type="Rhea" id="RHEA:36847"/>
        <dbReference type="Rhea" id="RHEA-COMP:11060"/>
        <dbReference type="Rhea" id="RHEA-COMP:11061"/>
        <dbReference type="ChEBI" id="CHEBI:15378"/>
        <dbReference type="ChEBI" id="CHEBI:30013"/>
        <dbReference type="ChEBI" id="CHEBI:57692"/>
        <dbReference type="ChEBI" id="CHEBI:74257"/>
        <dbReference type="ChEBI" id="CHEBI:456215"/>
        <dbReference type="EC" id="2.7.1.180"/>
    </reaction>
</comment>
<sequence length="354" mass="38599">MLEFQRVPTTTKTGPVFRALFLLFGVLFFAVGCAPRDEVWQLSGPTMGTRYNITVVNPPASIDREELQQVIDGELVAVNNEMSTYIPNSELMRFNRGPVGEGVAISRHLADIVALSLDINQRSAGAFDITVGPLVNLWGFGPQPEPETAPSDEEIAALLALLGSDALHLERNPDRLTRKRAVELDLSAIAKGHGVDRVAEVLERRGVENYLVEIGGELRTLGRNPKGHNWRIGIEKPVLAGSVVQVPVEISGRAMATSGDYRNYYERDGVRYAHSIDPRDGRPLQHRLASVTVIADSCAEADGLATAINVMGAEAGLQLAEREGLAVYMLVKSDKGFEPLASSAFQPYLERSEK</sequence>
<evidence type="ECO:0000256" key="2">
    <source>
        <dbReference type="ARBA" id="ARBA00008282"/>
    </source>
</evidence>
<comment type="function">
    <text evidence="13">Flavin transferase that catalyzes the transfer of the FMN moiety of FAD and its covalent binding to the hydroxyl group of a threonine residue in a target flavoprotein.</text>
</comment>
<comment type="subcellular location">
    <subcellularLocation>
        <location evidence="13">Cell inner membrane</location>
        <topology evidence="13">Lipid-anchor</topology>
        <orientation evidence="13">Periplasmic side</orientation>
    </subcellularLocation>
</comment>
<dbReference type="PIRSF" id="PIRSF006268">
    <property type="entry name" value="ApbE"/>
    <property type="match status" value="1"/>
</dbReference>
<evidence type="ECO:0000256" key="6">
    <source>
        <dbReference type="ARBA" id="ARBA00022679"/>
    </source>
</evidence>
<dbReference type="PANTHER" id="PTHR30040">
    <property type="entry name" value="THIAMINE BIOSYNTHESIS LIPOPROTEIN APBE"/>
    <property type="match status" value="1"/>
</dbReference>
<evidence type="ECO:0000256" key="13">
    <source>
        <dbReference type="RuleBase" id="RU363002"/>
    </source>
</evidence>
<protein>
    <recommendedName>
        <fullName evidence="4 12">FAD:protein FMN transferase</fullName>
        <ecNumber evidence="3 12">2.7.1.180</ecNumber>
    </recommendedName>
    <alternativeName>
        <fullName evidence="10 12">Flavin transferase</fullName>
    </alternativeName>
</protein>
<keyword evidence="13" id="KW-0997">Cell inner membrane</keyword>
<dbReference type="PANTHER" id="PTHR30040:SF2">
    <property type="entry name" value="FAD:PROTEIN FMN TRANSFERASE"/>
    <property type="match status" value="1"/>
</dbReference>
<evidence type="ECO:0000256" key="9">
    <source>
        <dbReference type="ARBA" id="ARBA00022842"/>
    </source>
</evidence>
<evidence type="ECO:0000256" key="1">
    <source>
        <dbReference type="ARBA" id="ARBA00001946"/>
    </source>
</evidence>
<dbReference type="InterPro" id="IPR024932">
    <property type="entry name" value="ApbE"/>
</dbReference>
<comment type="cofactor">
    <cofactor evidence="1 13">
        <name>Mg(2+)</name>
        <dbReference type="ChEBI" id="CHEBI:18420"/>
    </cofactor>
</comment>
<evidence type="ECO:0000256" key="7">
    <source>
        <dbReference type="ARBA" id="ARBA00022723"/>
    </source>
</evidence>
<evidence type="ECO:0000313" key="15">
    <source>
        <dbReference type="Proteomes" id="UP000218427"/>
    </source>
</evidence>
<evidence type="ECO:0000256" key="12">
    <source>
        <dbReference type="PIRNR" id="PIRNR006268"/>
    </source>
</evidence>
<evidence type="ECO:0000256" key="3">
    <source>
        <dbReference type="ARBA" id="ARBA00011955"/>
    </source>
</evidence>
<dbReference type="InterPro" id="IPR003374">
    <property type="entry name" value="ApbE-like_sf"/>
</dbReference>
<keyword evidence="6 12" id="KW-0808">Transferase</keyword>
<accession>A0ABX4I3Z0</accession>
<name>A0ABX4I3Z0_9GAMM</name>
<gene>
    <name evidence="14" type="ORF">AWR36_004335</name>
</gene>
<comment type="similarity">
    <text evidence="2 12 13">Belongs to the ApbE family.</text>
</comment>
<comment type="caution">
    <text evidence="14">The sequence shown here is derived from an EMBL/GenBank/DDBJ whole genome shotgun (WGS) entry which is preliminary data.</text>
</comment>
<dbReference type="GO" id="GO:0016740">
    <property type="term" value="F:transferase activity"/>
    <property type="evidence" value="ECO:0007669"/>
    <property type="project" value="UniProtKB-KW"/>
</dbReference>
<keyword evidence="8 12" id="KW-0274">FAD</keyword>
<dbReference type="Gene3D" id="3.10.520.10">
    <property type="entry name" value="ApbE-like domains"/>
    <property type="match status" value="1"/>
</dbReference>
<evidence type="ECO:0000256" key="8">
    <source>
        <dbReference type="ARBA" id="ARBA00022827"/>
    </source>
</evidence>
<dbReference type="PROSITE" id="PS51257">
    <property type="entry name" value="PROKAR_LIPOPROTEIN"/>
    <property type="match status" value="1"/>
</dbReference>
<dbReference type="SUPFAM" id="SSF143631">
    <property type="entry name" value="ApbE-like"/>
    <property type="match status" value="1"/>
</dbReference>
<proteinExistence type="inferred from homology"/>
<keyword evidence="13" id="KW-0472">Membrane</keyword>
<keyword evidence="13" id="KW-0449">Lipoprotein</keyword>